<dbReference type="GO" id="GO:0015886">
    <property type="term" value="P:heme transport"/>
    <property type="evidence" value="ECO:0007669"/>
    <property type="project" value="InterPro"/>
</dbReference>
<comment type="subcellular location">
    <subcellularLocation>
        <location evidence="2 12">Cell inner membrane</location>
        <topology evidence="2 12">Single-pass membrane protein</topology>
    </subcellularLocation>
</comment>
<comment type="function">
    <text evidence="1 12">Required for the export of heme to the periplasm for the biogenesis of c-type cytochromes.</text>
</comment>
<evidence type="ECO:0000256" key="3">
    <source>
        <dbReference type="ARBA" id="ARBA00008741"/>
    </source>
</evidence>
<evidence type="ECO:0000256" key="8">
    <source>
        <dbReference type="ARBA" id="ARBA00022692"/>
    </source>
</evidence>
<dbReference type="Pfam" id="PF04995">
    <property type="entry name" value="CcmD"/>
    <property type="match status" value="1"/>
</dbReference>
<protein>
    <recommendedName>
        <fullName evidence="4 12">Heme exporter protein D</fullName>
    </recommendedName>
</protein>
<evidence type="ECO:0000256" key="4">
    <source>
        <dbReference type="ARBA" id="ARBA00016461"/>
    </source>
</evidence>
<proteinExistence type="inferred from homology"/>
<name>A0A6N6MMJ1_9HYPH</name>
<evidence type="ECO:0000256" key="2">
    <source>
        <dbReference type="ARBA" id="ARBA00004377"/>
    </source>
</evidence>
<keyword evidence="5 12" id="KW-0813">Transport</keyword>
<evidence type="ECO:0000256" key="7">
    <source>
        <dbReference type="ARBA" id="ARBA00022519"/>
    </source>
</evidence>
<keyword evidence="7 12" id="KW-0997">Cell inner membrane</keyword>
<feature type="transmembrane region" description="Helical" evidence="12">
    <location>
        <begin position="6"/>
        <end position="29"/>
    </location>
</feature>
<evidence type="ECO:0000256" key="12">
    <source>
        <dbReference type="RuleBase" id="RU363101"/>
    </source>
</evidence>
<dbReference type="AlphaFoldDB" id="A0A6N6MMJ1"/>
<keyword evidence="8 12" id="KW-0812">Transmembrane</keyword>
<gene>
    <name evidence="13" type="primary">ccmD</name>
    <name evidence="13" type="ORF">F6X51_19395</name>
</gene>
<evidence type="ECO:0000256" key="5">
    <source>
        <dbReference type="ARBA" id="ARBA00022448"/>
    </source>
</evidence>
<dbReference type="NCBIfam" id="TIGR03141">
    <property type="entry name" value="cytochro_ccmD"/>
    <property type="match status" value="1"/>
</dbReference>
<dbReference type="GO" id="GO:0005886">
    <property type="term" value="C:plasma membrane"/>
    <property type="evidence" value="ECO:0007669"/>
    <property type="project" value="UniProtKB-SubCell"/>
</dbReference>
<dbReference type="Proteomes" id="UP000441523">
    <property type="component" value="Unassembled WGS sequence"/>
</dbReference>
<evidence type="ECO:0000313" key="13">
    <source>
        <dbReference type="EMBL" id="KAB1071544.1"/>
    </source>
</evidence>
<comment type="similarity">
    <text evidence="3 12">Belongs to the CcmD/CycX/HelD family.</text>
</comment>
<evidence type="ECO:0000256" key="1">
    <source>
        <dbReference type="ARBA" id="ARBA00002442"/>
    </source>
</evidence>
<evidence type="ECO:0000256" key="6">
    <source>
        <dbReference type="ARBA" id="ARBA00022475"/>
    </source>
</evidence>
<evidence type="ECO:0000256" key="9">
    <source>
        <dbReference type="ARBA" id="ARBA00022748"/>
    </source>
</evidence>
<keyword evidence="11 12" id="KW-0472">Membrane</keyword>
<keyword evidence="10 12" id="KW-1133">Transmembrane helix</keyword>
<accession>A0A6N6MMJ1</accession>
<comment type="caution">
    <text evidence="13">The sequence shown here is derived from an EMBL/GenBank/DDBJ whole genome shotgun (WGS) entry which is preliminary data.</text>
</comment>
<keyword evidence="6 12" id="KW-1003">Cell membrane</keyword>
<evidence type="ECO:0000313" key="14">
    <source>
        <dbReference type="Proteomes" id="UP000441523"/>
    </source>
</evidence>
<dbReference type="EMBL" id="VZZJ01000019">
    <property type="protein sequence ID" value="KAB1071544.1"/>
    <property type="molecule type" value="Genomic_DNA"/>
</dbReference>
<evidence type="ECO:0000256" key="10">
    <source>
        <dbReference type="ARBA" id="ARBA00022989"/>
    </source>
</evidence>
<keyword evidence="14" id="KW-1185">Reference proteome</keyword>
<reference evidence="13 14" key="1">
    <citation type="submission" date="2019-09" db="EMBL/GenBank/DDBJ databases">
        <title>YIM 132548 draft genome.</title>
        <authorList>
            <person name="Jiang L."/>
        </authorList>
    </citation>
    <scope>NUCLEOTIDE SEQUENCE [LARGE SCALE GENOMIC DNA]</scope>
    <source>
        <strain evidence="13 14">YIM 132548</strain>
    </source>
</reference>
<organism evidence="13 14">
    <name type="scientific">Methylobacterium planeticum</name>
    <dbReference type="NCBI Taxonomy" id="2615211"/>
    <lineage>
        <taxon>Bacteria</taxon>
        <taxon>Pseudomonadati</taxon>
        <taxon>Pseudomonadota</taxon>
        <taxon>Alphaproteobacteria</taxon>
        <taxon>Hyphomicrobiales</taxon>
        <taxon>Methylobacteriaceae</taxon>
        <taxon>Methylobacterium</taxon>
    </lineage>
</organism>
<dbReference type="InterPro" id="IPR007078">
    <property type="entry name" value="Haem_export_protD_CcmD"/>
</dbReference>
<dbReference type="GO" id="GO:0017004">
    <property type="term" value="P:cytochrome complex assembly"/>
    <property type="evidence" value="ECO:0007669"/>
    <property type="project" value="UniProtKB-KW"/>
</dbReference>
<evidence type="ECO:0000256" key="11">
    <source>
        <dbReference type="ARBA" id="ARBA00023136"/>
    </source>
</evidence>
<sequence>MDLGPHGGYILGSYAFTALVLCGLILNAIRDQRAQKRALADLQAGAPAGDRP</sequence>
<keyword evidence="9 12" id="KW-0201">Cytochrome c-type biogenesis</keyword>